<feature type="compositionally biased region" description="Low complexity" evidence="1">
    <location>
        <begin position="209"/>
        <end position="219"/>
    </location>
</feature>
<dbReference type="EMBL" id="JACCJB010000005">
    <property type="protein sequence ID" value="KAF6226947.1"/>
    <property type="molecule type" value="Genomic_DNA"/>
</dbReference>
<feature type="compositionally biased region" description="Low complexity" evidence="1">
    <location>
        <begin position="64"/>
        <end position="84"/>
    </location>
</feature>
<protein>
    <submittedName>
        <fullName evidence="2">Uncharacterized protein</fullName>
    </submittedName>
</protein>
<evidence type="ECO:0000313" key="3">
    <source>
        <dbReference type="Proteomes" id="UP000593566"/>
    </source>
</evidence>
<dbReference type="AlphaFoldDB" id="A0A8H6CP12"/>
<feature type="compositionally biased region" description="Acidic residues" evidence="1">
    <location>
        <begin position="111"/>
        <end position="120"/>
    </location>
</feature>
<sequence>MSSAPQLTARDVNLLAIAFQSLKDDCALQIDYAKLAQLAGYKTAASANACFLTLKKKLMAGASVSNAAAAPTPKKAKGKAAANGDADDDDEATPSKAAPKKRGKAIKTELADAEGGDADTEVTPGAESPKKGRAKKRTGPSKTDANGDTPTKATTNEDATNDTAATGITTPTPTPTPKRKRGPSKPKDPNATPTKRAKKNANAKVTTSADGAAADDNNDAANAQLHGVETVAQTNGEGSIFGGDANVKEEEQEGDDRCFDAEEQKMAEDELFNIYTTEGQAA</sequence>
<feature type="compositionally biased region" description="Polar residues" evidence="1">
    <location>
        <begin position="140"/>
        <end position="149"/>
    </location>
</feature>
<dbReference type="Proteomes" id="UP000593566">
    <property type="component" value="Unassembled WGS sequence"/>
</dbReference>
<feature type="compositionally biased region" description="Low complexity" evidence="1">
    <location>
        <begin position="151"/>
        <end position="171"/>
    </location>
</feature>
<name>A0A8H6CP12_9LECA</name>
<accession>A0A8H6CP12</accession>
<evidence type="ECO:0000313" key="2">
    <source>
        <dbReference type="EMBL" id="KAF6226947.1"/>
    </source>
</evidence>
<evidence type="ECO:0000256" key="1">
    <source>
        <dbReference type="SAM" id="MobiDB-lite"/>
    </source>
</evidence>
<dbReference type="RefSeq" id="XP_037155255.1">
    <property type="nucleotide sequence ID" value="XM_037299254.1"/>
</dbReference>
<organism evidence="2 3">
    <name type="scientific">Letharia lupina</name>
    <dbReference type="NCBI Taxonomy" id="560253"/>
    <lineage>
        <taxon>Eukaryota</taxon>
        <taxon>Fungi</taxon>
        <taxon>Dikarya</taxon>
        <taxon>Ascomycota</taxon>
        <taxon>Pezizomycotina</taxon>
        <taxon>Lecanoromycetes</taxon>
        <taxon>OSLEUM clade</taxon>
        <taxon>Lecanoromycetidae</taxon>
        <taxon>Lecanorales</taxon>
        <taxon>Lecanorineae</taxon>
        <taxon>Parmeliaceae</taxon>
        <taxon>Letharia</taxon>
    </lineage>
</organism>
<feature type="region of interest" description="Disordered" evidence="1">
    <location>
        <begin position="64"/>
        <end position="219"/>
    </location>
</feature>
<gene>
    <name evidence="2" type="ORF">HO133_008388</name>
</gene>
<proteinExistence type="predicted"/>
<dbReference type="GeneID" id="59336784"/>
<comment type="caution">
    <text evidence="2">The sequence shown here is derived from an EMBL/GenBank/DDBJ whole genome shotgun (WGS) entry which is preliminary data.</text>
</comment>
<reference evidence="2 3" key="1">
    <citation type="journal article" date="2020" name="Genomics">
        <title>Complete, high-quality genomes from long-read metagenomic sequencing of two wolf lichen thalli reveals enigmatic genome architecture.</title>
        <authorList>
            <person name="McKenzie S.K."/>
            <person name="Walston R.F."/>
            <person name="Allen J.L."/>
        </authorList>
    </citation>
    <scope>NUCLEOTIDE SEQUENCE [LARGE SCALE GENOMIC DNA]</scope>
    <source>
        <strain evidence="2">WasteWater1</strain>
    </source>
</reference>
<keyword evidence="3" id="KW-1185">Reference proteome</keyword>